<dbReference type="AlphaFoldDB" id="A0A1H1LND4"/>
<dbReference type="EMBL" id="LT629770">
    <property type="protein sequence ID" value="SDR76094.1"/>
    <property type="molecule type" value="Genomic_DNA"/>
</dbReference>
<reference evidence="2 3" key="1">
    <citation type="submission" date="2016-10" db="EMBL/GenBank/DDBJ databases">
        <authorList>
            <person name="de Groot N.N."/>
        </authorList>
    </citation>
    <scope>NUCLEOTIDE SEQUENCE [LARGE SCALE GENOMIC DNA]</scope>
    <source>
        <strain evidence="2 3">DSM 15019</strain>
    </source>
</reference>
<feature type="transmembrane region" description="Helical" evidence="1">
    <location>
        <begin position="68"/>
        <end position="91"/>
    </location>
</feature>
<keyword evidence="1" id="KW-0812">Transmembrane</keyword>
<feature type="transmembrane region" description="Helical" evidence="1">
    <location>
        <begin position="7"/>
        <end position="29"/>
    </location>
</feature>
<evidence type="ECO:0000256" key="1">
    <source>
        <dbReference type="SAM" id="Phobius"/>
    </source>
</evidence>
<evidence type="ECO:0000313" key="3">
    <source>
        <dbReference type="Proteomes" id="UP000182126"/>
    </source>
</evidence>
<dbReference type="GeneID" id="36299881"/>
<feature type="transmembrane region" description="Helical" evidence="1">
    <location>
        <begin position="35"/>
        <end position="56"/>
    </location>
</feature>
<protein>
    <recommendedName>
        <fullName evidence="4">MFS transporter permease</fullName>
    </recommendedName>
</protein>
<proteinExistence type="predicted"/>
<keyword evidence="1" id="KW-0472">Membrane</keyword>
<dbReference type="Proteomes" id="UP000182126">
    <property type="component" value="Chromosome I"/>
</dbReference>
<evidence type="ECO:0008006" key="4">
    <source>
        <dbReference type="Google" id="ProtNLM"/>
    </source>
</evidence>
<name>A0A1H1LND4_9MICO</name>
<dbReference type="RefSeq" id="WP_060922198.1">
    <property type="nucleotide sequence ID" value="NZ_LT629770.1"/>
</dbReference>
<accession>A0A1H1LND4</accession>
<gene>
    <name evidence="2" type="ORF">SAMN04489809_0219</name>
</gene>
<evidence type="ECO:0000313" key="2">
    <source>
        <dbReference type="EMBL" id="SDR76094.1"/>
    </source>
</evidence>
<feature type="transmembrane region" description="Helical" evidence="1">
    <location>
        <begin position="97"/>
        <end position="118"/>
    </location>
</feature>
<keyword evidence="1" id="KW-1133">Transmembrane helix</keyword>
<dbReference type="eggNOG" id="ENOG5034792">
    <property type="taxonomic scope" value="Bacteria"/>
</dbReference>
<sequence>MWIRQAFFRWLLPSAFLLPLWLLIGWAVFQGGWSILWVLLIAMPSVFVGQLLLTLLTRSRPSVRAERAVSWWDVAGFGLWHALTIAVGFFIEGAFGWLLAAAIVVGIALMWLQLWQLWNEARGSGTRIRETISWSTMTPPRTESPQTSVHEVIVVRETDDRL</sequence>
<organism evidence="2 3">
    <name type="scientific">Microbacterium paraoxydans</name>
    <dbReference type="NCBI Taxonomy" id="199592"/>
    <lineage>
        <taxon>Bacteria</taxon>
        <taxon>Bacillati</taxon>
        <taxon>Actinomycetota</taxon>
        <taxon>Actinomycetes</taxon>
        <taxon>Micrococcales</taxon>
        <taxon>Microbacteriaceae</taxon>
        <taxon>Microbacterium</taxon>
    </lineage>
</organism>